<evidence type="ECO:0008006" key="3">
    <source>
        <dbReference type="Google" id="ProtNLM"/>
    </source>
</evidence>
<organism evidence="1 2">
    <name type="scientific">Cardiocondyla obscurior</name>
    <dbReference type="NCBI Taxonomy" id="286306"/>
    <lineage>
        <taxon>Eukaryota</taxon>
        <taxon>Metazoa</taxon>
        <taxon>Ecdysozoa</taxon>
        <taxon>Arthropoda</taxon>
        <taxon>Hexapoda</taxon>
        <taxon>Insecta</taxon>
        <taxon>Pterygota</taxon>
        <taxon>Neoptera</taxon>
        <taxon>Endopterygota</taxon>
        <taxon>Hymenoptera</taxon>
        <taxon>Apocrita</taxon>
        <taxon>Aculeata</taxon>
        <taxon>Formicoidea</taxon>
        <taxon>Formicidae</taxon>
        <taxon>Myrmicinae</taxon>
        <taxon>Cardiocondyla</taxon>
    </lineage>
</organism>
<protein>
    <recommendedName>
        <fullName evidence="3">Envelope fusion protein</fullName>
    </recommendedName>
</protein>
<keyword evidence="2" id="KW-1185">Reference proteome</keyword>
<accession>A0AAW2E5T0</accession>
<dbReference type="EMBL" id="JADYXP020000035">
    <property type="protein sequence ID" value="KAL0098793.1"/>
    <property type="molecule type" value="Genomic_DNA"/>
</dbReference>
<proteinExistence type="predicted"/>
<evidence type="ECO:0000313" key="2">
    <source>
        <dbReference type="Proteomes" id="UP001430953"/>
    </source>
</evidence>
<sequence>MATSTWKFVIMTDVSTIKERYRKIRNYTEKAKKLCNYFHEAHDKNIGGKCNELLYTTLAEYDKLTTAINRLQVIYGSATQKRGLIDFVGKAGKALFGLMDVDDEKQIAKQLQILHSQQQTLQHIAKNQIKILNTTIGHIRETESKMDQHIKNLANATAAVSLKLDQITRRLYALDFVSIVRTLITDTLNDVHDITHFLTHSKSDMLNLRLFPLEKKLAELKEAAEKLRRRNHFPFRINEQIWYNIHEYAEISAYYKENTIITIIKFPIVGYENFEVMRVTAIPVYSSENIFNVINNDNEIIAFDKENNNYLKLTATELEKCKRSDKQYVCTQSHPIYHAKANAPCEIQALTRPDQQTTQCKTRHLLSRATIWISLHEAQSWISSTTEEQEIQIFCLNHPKNIIKIKNTGKLTIFGECQVITADISIRTKSVHESHIMARLPAYNLTVDRKNIILRNLQLKQNDNHHCNHYYHNS</sequence>
<name>A0AAW2E5T0_9HYME</name>
<evidence type="ECO:0000313" key="1">
    <source>
        <dbReference type="EMBL" id="KAL0098793.1"/>
    </source>
</evidence>
<dbReference type="Pfam" id="PF12259">
    <property type="entry name" value="Baculo_F"/>
    <property type="match status" value="1"/>
</dbReference>
<dbReference type="Proteomes" id="UP001430953">
    <property type="component" value="Unassembled WGS sequence"/>
</dbReference>
<dbReference type="AlphaFoldDB" id="A0AAW2E5T0"/>
<gene>
    <name evidence="1" type="ORF">PUN28_020740</name>
</gene>
<reference evidence="1 2" key="1">
    <citation type="submission" date="2023-03" db="EMBL/GenBank/DDBJ databases">
        <title>High recombination rates correlate with genetic variation in Cardiocondyla obscurior ants.</title>
        <authorList>
            <person name="Errbii M."/>
        </authorList>
    </citation>
    <scope>NUCLEOTIDE SEQUENCE [LARGE SCALE GENOMIC DNA]</scope>
    <source>
        <strain evidence="1">Alpha-2009</strain>
        <tissue evidence="1">Whole body</tissue>
    </source>
</reference>
<comment type="caution">
    <text evidence="1">The sequence shown here is derived from an EMBL/GenBank/DDBJ whole genome shotgun (WGS) entry which is preliminary data.</text>
</comment>
<dbReference type="InterPro" id="IPR022048">
    <property type="entry name" value="Envelope_fusion-like"/>
</dbReference>